<dbReference type="OrthoDB" id="28455at2759"/>
<comment type="subcellular location">
    <subcellularLocation>
        <location evidence="1 5">Nucleus</location>
    </subcellularLocation>
</comment>
<dbReference type="GO" id="GO:0042254">
    <property type="term" value="P:ribosome biogenesis"/>
    <property type="evidence" value="ECO:0007669"/>
    <property type="project" value="UniProtKB-KW"/>
</dbReference>
<proteinExistence type="inferred from homology"/>
<dbReference type="AlphaFoldDB" id="A0A5B7F7I4"/>
<evidence type="ECO:0000256" key="4">
    <source>
        <dbReference type="ARBA" id="ARBA00023242"/>
    </source>
</evidence>
<protein>
    <recommendedName>
        <fullName evidence="5">Ribosome biogenesis regulatory protein</fullName>
    </recommendedName>
</protein>
<comment type="caution">
    <text evidence="6">The sequence shown here is derived from an EMBL/GenBank/DDBJ whole genome shotgun (WGS) entry which is preliminary data.</text>
</comment>
<gene>
    <name evidence="6" type="primary">Rrs1</name>
    <name evidence="6" type="ORF">E2C01_034623</name>
</gene>
<evidence type="ECO:0000256" key="1">
    <source>
        <dbReference type="ARBA" id="ARBA00004123"/>
    </source>
</evidence>
<accession>A0A5B7F7I4</accession>
<keyword evidence="4 5" id="KW-0539">Nucleus</keyword>
<dbReference type="EMBL" id="VSRR010004900">
    <property type="protein sequence ID" value="MPC41043.1"/>
    <property type="molecule type" value="Genomic_DNA"/>
</dbReference>
<organism evidence="6 7">
    <name type="scientific">Portunus trituberculatus</name>
    <name type="common">Swimming crab</name>
    <name type="synonym">Neptunus trituberculatus</name>
    <dbReference type="NCBI Taxonomy" id="210409"/>
    <lineage>
        <taxon>Eukaryota</taxon>
        <taxon>Metazoa</taxon>
        <taxon>Ecdysozoa</taxon>
        <taxon>Arthropoda</taxon>
        <taxon>Crustacea</taxon>
        <taxon>Multicrustacea</taxon>
        <taxon>Malacostraca</taxon>
        <taxon>Eumalacostraca</taxon>
        <taxon>Eucarida</taxon>
        <taxon>Decapoda</taxon>
        <taxon>Pleocyemata</taxon>
        <taxon>Brachyura</taxon>
        <taxon>Eubrachyura</taxon>
        <taxon>Portunoidea</taxon>
        <taxon>Portunidae</taxon>
        <taxon>Portuninae</taxon>
        <taxon>Portunus</taxon>
    </lineage>
</organism>
<sequence length="99" mass="11342">MAEIDSSQRVQEILTQATEELKSIKVPNDDQLEYDLGNLLVSSNNTLDETLTRDQEKIDSYLHILARDSIQALLNRVWELPSERIDSDIYVTLPKPATR</sequence>
<comment type="function">
    <text evidence="5">Involved in ribosomal large subunit assembly.</text>
</comment>
<evidence type="ECO:0000256" key="3">
    <source>
        <dbReference type="ARBA" id="ARBA00022517"/>
    </source>
</evidence>
<comment type="similarity">
    <text evidence="2 5">Belongs to the RRS1 family.</text>
</comment>
<reference evidence="6 7" key="1">
    <citation type="submission" date="2019-05" db="EMBL/GenBank/DDBJ databases">
        <title>Another draft genome of Portunus trituberculatus and its Hox gene families provides insights of decapod evolution.</title>
        <authorList>
            <person name="Jeong J.-H."/>
            <person name="Song I."/>
            <person name="Kim S."/>
            <person name="Choi T."/>
            <person name="Kim D."/>
            <person name="Ryu S."/>
            <person name="Kim W."/>
        </authorList>
    </citation>
    <scope>NUCLEOTIDE SEQUENCE [LARGE SCALE GENOMIC DNA]</scope>
    <source>
        <tissue evidence="6">Muscle</tissue>
    </source>
</reference>
<name>A0A5B7F7I4_PORTR</name>
<dbReference type="Proteomes" id="UP000324222">
    <property type="component" value="Unassembled WGS sequence"/>
</dbReference>
<dbReference type="InterPro" id="IPR007023">
    <property type="entry name" value="Ribosom_reg"/>
</dbReference>
<evidence type="ECO:0000313" key="7">
    <source>
        <dbReference type="Proteomes" id="UP000324222"/>
    </source>
</evidence>
<dbReference type="Pfam" id="PF04939">
    <property type="entry name" value="RRS1"/>
    <property type="match status" value="1"/>
</dbReference>
<dbReference type="GO" id="GO:0005634">
    <property type="term" value="C:nucleus"/>
    <property type="evidence" value="ECO:0007669"/>
    <property type="project" value="UniProtKB-SubCell"/>
</dbReference>
<evidence type="ECO:0000313" key="6">
    <source>
        <dbReference type="EMBL" id="MPC41043.1"/>
    </source>
</evidence>
<evidence type="ECO:0000256" key="2">
    <source>
        <dbReference type="ARBA" id="ARBA00010077"/>
    </source>
</evidence>
<evidence type="ECO:0000256" key="5">
    <source>
        <dbReference type="RuleBase" id="RU364132"/>
    </source>
</evidence>
<keyword evidence="7" id="KW-1185">Reference proteome</keyword>
<keyword evidence="3 5" id="KW-0690">Ribosome biogenesis</keyword>